<name>A0AAQ4DM02_AMBAM</name>
<comment type="caution">
    <text evidence="1">The sequence shown here is derived from an EMBL/GenBank/DDBJ whole genome shotgun (WGS) entry which is preliminary data.</text>
</comment>
<keyword evidence="2" id="KW-1185">Reference proteome</keyword>
<dbReference type="AlphaFoldDB" id="A0AAQ4DM02"/>
<gene>
    <name evidence="1" type="ORF">V5799_033898</name>
</gene>
<sequence>MVCAADCSQFISLLYKSDITAVTVNGAETRSWPRTTTERIFCRSALLNAQHERRSLPFIHGRQQRTAPLTCTAHHRRDVIRHK</sequence>
<evidence type="ECO:0000313" key="2">
    <source>
        <dbReference type="Proteomes" id="UP001321473"/>
    </source>
</evidence>
<reference evidence="1 2" key="1">
    <citation type="journal article" date="2023" name="Arcadia Sci">
        <title>De novo assembly of a long-read Amblyomma americanum tick genome.</title>
        <authorList>
            <person name="Chou S."/>
            <person name="Poskanzer K.E."/>
            <person name="Rollins M."/>
            <person name="Thuy-Boun P.S."/>
        </authorList>
    </citation>
    <scope>NUCLEOTIDE SEQUENCE [LARGE SCALE GENOMIC DNA]</scope>
    <source>
        <strain evidence="1">F_SG_1</strain>
        <tissue evidence="1">Salivary glands</tissue>
    </source>
</reference>
<accession>A0AAQ4DM02</accession>
<proteinExistence type="predicted"/>
<dbReference type="Proteomes" id="UP001321473">
    <property type="component" value="Unassembled WGS sequence"/>
</dbReference>
<organism evidence="1 2">
    <name type="scientific">Amblyomma americanum</name>
    <name type="common">Lone star tick</name>
    <dbReference type="NCBI Taxonomy" id="6943"/>
    <lineage>
        <taxon>Eukaryota</taxon>
        <taxon>Metazoa</taxon>
        <taxon>Ecdysozoa</taxon>
        <taxon>Arthropoda</taxon>
        <taxon>Chelicerata</taxon>
        <taxon>Arachnida</taxon>
        <taxon>Acari</taxon>
        <taxon>Parasitiformes</taxon>
        <taxon>Ixodida</taxon>
        <taxon>Ixodoidea</taxon>
        <taxon>Ixodidae</taxon>
        <taxon>Amblyomminae</taxon>
        <taxon>Amblyomma</taxon>
    </lineage>
</organism>
<protein>
    <submittedName>
        <fullName evidence="1">Uncharacterized protein</fullName>
    </submittedName>
</protein>
<evidence type="ECO:0000313" key="1">
    <source>
        <dbReference type="EMBL" id="KAK8763492.1"/>
    </source>
</evidence>
<dbReference type="EMBL" id="JARKHS020029277">
    <property type="protein sequence ID" value="KAK8763492.1"/>
    <property type="molecule type" value="Genomic_DNA"/>
</dbReference>